<proteinExistence type="predicted"/>
<evidence type="ECO:0000313" key="1">
    <source>
        <dbReference type="EMBL" id="JAH92314.1"/>
    </source>
</evidence>
<reference evidence="1" key="1">
    <citation type="submission" date="2014-11" db="EMBL/GenBank/DDBJ databases">
        <authorList>
            <person name="Amaro Gonzalez C."/>
        </authorList>
    </citation>
    <scope>NUCLEOTIDE SEQUENCE</scope>
</reference>
<sequence>MAPPCLTTKPRKAACKTAGATKGLLLNSLLGHTPVSTAKSSMARQRIMEEERQRVVQAYRLLKKGKAGKEGVPEGGARQAAEPTVNLWVVLSILRKWPGFTGI</sequence>
<dbReference type="EMBL" id="GBXM01016263">
    <property type="protein sequence ID" value="JAH92314.1"/>
    <property type="molecule type" value="Transcribed_RNA"/>
</dbReference>
<reference evidence="1" key="2">
    <citation type="journal article" date="2015" name="Fish Shellfish Immunol.">
        <title>Early steps in the European eel (Anguilla anguilla)-Vibrio vulnificus interaction in the gills: Role of the RtxA13 toxin.</title>
        <authorList>
            <person name="Callol A."/>
            <person name="Pajuelo D."/>
            <person name="Ebbesson L."/>
            <person name="Teles M."/>
            <person name="MacKenzie S."/>
            <person name="Amaro C."/>
        </authorList>
    </citation>
    <scope>NUCLEOTIDE SEQUENCE</scope>
</reference>
<dbReference type="PANTHER" id="PTHR21838:SF2">
    <property type="entry name" value="COILED-COIL DOMAIN-CONTAINING PROTEIN 137"/>
    <property type="match status" value="1"/>
</dbReference>
<accession>A0A0E9WPH8</accession>
<name>A0A0E9WPH8_ANGAN</name>
<dbReference type="InterPro" id="IPR026680">
    <property type="entry name" value="CCDC137"/>
</dbReference>
<dbReference type="AlphaFoldDB" id="A0A0E9WPH8"/>
<dbReference type="PANTHER" id="PTHR21838">
    <property type="entry name" value="COILED-COIL DOMAIN-CONTAINING PROTEIN 137"/>
    <property type="match status" value="1"/>
</dbReference>
<dbReference type="GO" id="GO:0005634">
    <property type="term" value="C:nucleus"/>
    <property type="evidence" value="ECO:0007669"/>
    <property type="project" value="TreeGrafter"/>
</dbReference>
<organism evidence="1">
    <name type="scientific">Anguilla anguilla</name>
    <name type="common">European freshwater eel</name>
    <name type="synonym">Muraena anguilla</name>
    <dbReference type="NCBI Taxonomy" id="7936"/>
    <lineage>
        <taxon>Eukaryota</taxon>
        <taxon>Metazoa</taxon>
        <taxon>Chordata</taxon>
        <taxon>Craniata</taxon>
        <taxon>Vertebrata</taxon>
        <taxon>Euteleostomi</taxon>
        <taxon>Actinopterygii</taxon>
        <taxon>Neopterygii</taxon>
        <taxon>Teleostei</taxon>
        <taxon>Anguilliformes</taxon>
        <taxon>Anguillidae</taxon>
        <taxon>Anguilla</taxon>
    </lineage>
</organism>
<protein>
    <submittedName>
        <fullName evidence="1">Uncharacterized protein</fullName>
    </submittedName>
</protein>